<evidence type="ECO:0000259" key="2">
    <source>
        <dbReference type="Pfam" id="PF03779"/>
    </source>
</evidence>
<sequence>MRIALRLIASNSVAVLSHILVGYDIKEGRLMNLMPEFPPSRFAISVVYLMARPFEDIEYDVRSLKEEESIQNQREAWFVSDLELGIIDITYILIREIHVGRSHRQASWCEEVAMAISMREGKGYQDWACMLLGACLFVSPWIFGFTGEMMPSWNAWIVAVLLIVLASAALSAFAEWEEWASMALGVWLIASPWLLGFVANASARWTDIVLGVLVVAASLWGVWNVHHPHAHA</sequence>
<evidence type="ECO:0000313" key="3">
    <source>
        <dbReference type="EMBL" id="SCB43910.1"/>
    </source>
</evidence>
<dbReference type="EMBL" id="FMAH01000042">
    <property type="protein sequence ID" value="SCB43910.1"/>
    <property type="molecule type" value="Genomic_DNA"/>
</dbReference>
<evidence type="ECO:0000313" key="4">
    <source>
        <dbReference type="Proteomes" id="UP000199435"/>
    </source>
</evidence>
<feature type="transmembrane region" description="Helical" evidence="1">
    <location>
        <begin position="153"/>
        <end position="173"/>
    </location>
</feature>
<reference evidence="4" key="1">
    <citation type="submission" date="2016-08" db="EMBL/GenBank/DDBJ databases">
        <authorList>
            <person name="Varghese N."/>
            <person name="Submissions Spin"/>
        </authorList>
    </citation>
    <scope>NUCLEOTIDE SEQUENCE [LARGE SCALE GENOMIC DNA]</scope>
    <source>
        <strain evidence="4">HAMBI 2971</strain>
    </source>
</reference>
<name>A0A1C3WVB7_9HYPH</name>
<dbReference type="Proteomes" id="UP000199435">
    <property type="component" value="Unassembled WGS sequence"/>
</dbReference>
<feature type="transmembrane region" description="Helical" evidence="1">
    <location>
        <begin position="205"/>
        <end position="223"/>
    </location>
</feature>
<feature type="domain" description="SPW repeat-containing integral membrane" evidence="2">
    <location>
        <begin position="125"/>
        <end position="219"/>
    </location>
</feature>
<accession>A0A1C3WVB7</accession>
<feature type="transmembrane region" description="Helical" evidence="1">
    <location>
        <begin position="127"/>
        <end position="147"/>
    </location>
</feature>
<gene>
    <name evidence="3" type="ORF">GA0061102_10422</name>
</gene>
<feature type="transmembrane region" description="Helical" evidence="1">
    <location>
        <begin position="180"/>
        <end position="199"/>
    </location>
</feature>
<keyword evidence="4" id="KW-1185">Reference proteome</keyword>
<protein>
    <submittedName>
        <fullName evidence="3">SPW repeat-containing protein</fullName>
    </submittedName>
</protein>
<dbReference type="Pfam" id="PF03779">
    <property type="entry name" value="SPW"/>
    <property type="match status" value="1"/>
</dbReference>
<evidence type="ECO:0000256" key="1">
    <source>
        <dbReference type="SAM" id="Phobius"/>
    </source>
</evidence>
<proteinExistence type="predicted"/>
<dbReference type="InterPro" id="IPR005530">
    <property type="entry name" value="SPW"/>
</dbReference>
<dbReference type="AlphaFoldDB" id="A0A1C3WVB7"/>
<keyword evidence="1" id="KW-0472">Membrane</keyword>
<organism evidence="3 4">
    <name type="scientific">Rhizobium miluonense</name>
    <dbReference type="NCBI Taxonomy" id="411945"/>
    <lineage>
        <taxon>Bacteria</taxon>
        <taxon>Pseudomonadati</taxon>
        <taxon>Pseudomonadota</taxon>
        <taxon>Alphaproteobacteria</taxon>
        <taxon>Hyphomicrobiales</taxon>
        <taxon>Rhizobiaceae</taxon>
        <taxon>Rhizobium/Agrobacterium group</taxon>
        <taxon>Rhizobium</taxon>
    </lineage>
</organism>
<keyword evidence="1" id="KW-0812">Transmembrane</keyword>
<keyword evidence="1" id="KW-1133">Transmembrane helix</keyword>
<dbReference type="STRING" id="411945.GA0061102_10422"/>